<accession>A0AAN8WTK9</accession>
<protein>
    <submittedName>
        <fullName evidence="1">Uncharacterized protein</fullName>
    </submittedName>
</protein>
<evidence type="ECO:0000313" key="2">
    <source>
        <dbReference type="Proteomes" id="UP001381693"/>
    </source>
</evidence>
<proteinExistence type="predicted"/>
<dbReference type="EMBL" id="JAXCGZ010019495">
    <property type="protein sequence ID" value="KAK7066050.1"/>
    <property type="molecule type" value="Genomic_DNA"/>
</dbReference>
<organism evidence="1 2">
    <name type="scientific">Halocaridina rubra</name>
    <name type="common">Hawaiian red shrimp</name>
    <dbReference type="NCBI Taxonomy" id="373956"/>
    <lineage>
        <taxon>Eukaryota</taxon>
        <taxon>Metazoa</taxon>
        <taxon>Ecdysozoa</taxon>
        <taxon>Arthropoda</taxon>
        <taxon>Crustacea</taxon>
        <taxon>Multicrustacea</taxon>
        <taxon>Malacostraca</taxon>
        <taxon>Eumalacostraca</taxon>
        <taxon>Eucarida</taxon>
        <taxon>Decapoda</taxon>
        <taxon>Pleocyemata</taxon>
        <taxon>Caridea</taxon>
        <taxon>Atyoidea</taxon>
        <taxon>Atyidae</taxon>
        <taxon>Halocaridina</taxon>
    </lineage>
</organism>
<name>A0AAN8WTK9_HALRR</name>
<sequence length="148" mass="16360">MKAKTKNKKEENLITLKRIIIIATMSSSVRAALGVCLGVLLIMKMMSPASALTIHPAVLKNFVGPYRKPGDPILQSTWFERPRMMGERFVDRNAHGANFISGGQPPYAIFTRQGMENAASKENGQELVYPAAAFKGPASPEEWNRSLR</sequence>
<gene>
    <name evidence="1" type="ORF">SK128_014339</name>
</gene>
<evidence type="ECO:0000313" key="1">
    <source>
        <dbReference type="EMBL" id="KAK7066050.1"/>
    </source>
</evidence>
<reference evidence="1 2" key="1">
    <citation type="submission" date="2023-11" db="EMBL/GenBank/DDBJ databases">
        <title>Halocaridina rubra genome assembly.</title>
        <authorList>
            <person name="Smith C."/>
        </authorList>
    </citation>
    <scope>NUCLEOTIDE SEQUENCE [LARGE SCALE GENOMIC DNA]</scope>
    <source>
        <strain evidence="1">EP-1</strain>
        <tissue evidence="1">Whole</tissue>
    </source>
</reference>
<dbReference type="Proteomes" id="UP001381693">
    <property type="component" value="Unassembled WGS sequence"/>
</dbReference>
<dbReference type="AlphaFoldDB" id="A0AAN8WTK9"/>
<comment type="caution">
    <text evidence="1">The sequence shown here is derived from an EMBL/GenBank/DDBJ whole genome shotgun (WGS) entry which is preliminary data.</text>
</comment>
<keyword evidence="2" id="KW-1185">Reference proteome</keyword>